<evidence type="ECO:0000313" key="2">
    <source>
        <dbReference type="Proteomes" id="UP001447374"/>
    </source>
</evidence>
<protein>
    <recommendedName>
        <fullName evidence="3">LF-82</fullName>
    </recommendedName>
</protein>
<comment type="caution">
    <text evidence="1">The sequence shown here is derived from an EMBL/GenBank/DDBJ whole genome shotgun (WGS) entry which is preliminary data.</text>
</comment>
<evidence type="ECO:0000313" key="1">
    <source>
        <dbReference type="EMBL" id="MER0125068.1"/>
    </source>
</evidence>
<organism evidence="1 2">
    <name type="scientific">Franconibacter daqui</name>
    <dbReference type="NCBI Taxonomy" id="2047724"/>
    <lineage>
        <taxon>Bacteria</taxon>
        <taxon>Pseudomonadati</taxon>
        <taxon>Pseudomonadota</taxon>
        <taxon>Gammaproteobacteria</taxon>
        <taxon>Enterobacterales</taxon>
        <taxon>Enterobacteriaceae</taxon>
        <taxon>Franconibacter</taxon>
    </lineage>
</organism>
<name>A0ABV1PJQ8_9ENTR</name>
<dbReference type="Proteomes" id="UP001447374">
    <property type="component" value="Unassembled WGS sequence"/>
</dbReference>
<dbReference type="EMBL" id="JBEHGX010000002">
    <property type="protein sequence ID" value="MER0125068.1"/>
    <property type="molecule type" value="Genomic_DNA"/>
</dbReference>
<accession>A0ABV1PJQ8</accession>
<proteinExistence type="predicted"/>
<gene>
    <name evidence="1" type="ORF">ABQG75_04870</name>
</gene>
<reference evidence="1 2" key="1">
    <citation type="submission" date="2024-06" db="EMBL/GenBank/DDBJ databases">
        <title>Fanconibacter daqui strain Q02 whole shotgun sequencing project.</title>
        <authorList>
            <person name="Rodrigues J.W.A."/>
            <person name="Viana L.C."/>
            <person name="Vieira E.C."/>
            <person name="Souza F.O.L."/>
            <person name="Alegria O.C."/>
            <person name="Patroca S."/>
            <person name="Cruz A.C.R."/>
            <person name="Nunes A.R.C."/>
        </authorList>
    </citation>
    <scope>NUCLEOTIDE SEQUENCE [LARGE SCALE GENOMIC DNA]</scope>
    <source>
        <strain evidence="1 2">Q02</strain>
    </source>
</reference>
<evidence type="ECO:0008006" key="3">
    <source>
        <dbReference type="Google" id="ProtNLM"/>
    </source>
</evidence>
<keyword evidence="2" id="KW-1185">Reference proteome</keyword>
<sequence length="80" mass="9518">MKNPRFGGVLLFQRVEDGGWVFFQRLKEYGGGYWLGRTYPDCFWLEFERPVSLSEGLTYLMTRTTVARQAIELYDHFQLE</sequence>